<sequence length="212" mass="23723">MKCSQVIPDVERALQHGGRPDAVVVHVEGNDLVYHGQKDLSAALITELTAISYLLHPADILWLEITARWRWRALRSGGLGKVQTEIEHIHVKKFAGRIHGVWGSCSQSGNHSLFALKHKSLNDACPNRGTYWANMLVLGRAGSQSRPVGARLQHHTWADASRRWVKKPAKMVHPDWRMTFELANSGTPGMGKSGVHRSPPHKSQQYLERLNT</sequence>
<evidence type="ECO:0000313" key="2">
    <source>
        <dbReference type="EMBL" id="KAJ1097150.1"/>
    </source>
</evidence>
<proteinExistence type="predicted"/>
<dbReference type="Proteomes" id="UP001066276">
    <property type="component" value="Chromosome 10"/>
</dbReference>
<name>A0AAV7M2Y1_PLEWA</name>
<comment type="caution">
    <text evidence="2">The sequence shown here is derived from an EMBL/GenBank/DDBJ whole genome shotgun (WGS) entry which is preliminary data.</text>
</comment>
<protein>
    <submittedName>
        <fullName evidence="2">Uncharacterized protein</fullName>
    </submittedName>
</protein>
<reference evidence="2" key="1">
    <citation type="journal article" date="2022" name="bioRxiv">
        <title>Sequencing and chromosome-scale assembly of the giantPleurodeles waltlgenome.</title>
        <authorList>
            <person name="Brown T."/>
            <person name="Elewa A."/>
            <person name="Iarovenko S."/>
            <person name="Subramanian E."/>
            <person name="Araus A.J."/>
            <person name="Petzold A."/>
            <person name="Susuki M."/>
            <person name="Suzuki K.-i.T."/>
            <person name="Hayashi T."/>
            <person name="Toyoda A."/>
            <person name="Oliveira C."/>
            <person name="Osipova E."/>
            <person name="Leigh N.D."/>
            <person name="Simon A."/>
            <person name="Yun M.H."/>
        </authorList>
    </citation>
    <scope>NUCLEOTIDE SEQUENCE</scope>
    <source>
        <strain evidence="2">20211129_DDA</strain>
        <tissue evidence="2">Liver</tissue>
    </source>
</reference>
<accession>A0AAV7M2Y1</accession>
<gene>
    <name evidence="2" type="ORF">NDU88_002277</name>
</gene>
<evidence type="ECO:0000313" key="3">
    <source>
        <dbReference type="Proteomes" id="UP001066276"/>
    </source>
</evidence>
<dbReference type="AlphaFoldDB" id="A0AAV7M2Y1"/>
<feature type="region of interest" description="Disordered" evidence="1">
    <location>
        <begin position="183"/>
        <end position="212"/>
    </location>
</feature>
<dbReference type="EMBL" id="JANPWB010000014">
    <property type="protein sequence ID" value="KAJ1097150.1"/>
    <property type="molecule type" value="Genomic_DNA"/>
</dbReference>
<keyword evidence="3" id="KW-1185">Reference proteome</keyword>
<evidence type="ECO:0000256" key="1">
    <source>
        <dbReference type="SAM" id="MobiDB-lite"/>
    </source>
</evidence>
<organism evidence="2 3">
    <name type="scientific">Pleurodeles waltl</name>
    <name type="common">Iberian ribbed newt</name>
    <dbReference type="NCBI Taxonomy" id="8319"/>
    <lineage>
        <taxon>Eukaryota</taxon>
        <taxon>Metazoa</taxon>
        <taxon>Chordata</taxon>
        <taxon>Craniata</taxon>
        <taxon>Vertebrata</taxon>
        <taxon>Euteleostomi</taxon>
        <taxon>Amphibia</taxon>
        <taxon>Batrachia</taxon>
        <taxon>Caudata</taxon>
        <taxon>Salamandroidea</taxon>
        <taxon>Salamandridae</taxon>
        <taxon>Pleurodelinae</taxon>
        <taxon>Pleurodeles</taxon>
    </lineage>
</organism>
<feature type="compositionally biased region" description="Polar residues" evidence="1">
    <location>
        <begin position="201"/>
        <end position="212"/>
    </location>
</feature>